<evidence type="ECO:0000256" key="1">
    <source>
        <dbReference type="ARBA" id="ARBA00023015"/>
    </source>
</evidence>
<sequence length="250" mass="27365">MTESHASGAGDNLDPTENGGDIQEVRRVRSFEGIVDQIRRAIFSGRYLPGSRFASERDLAKQLGVSRTTLREALRALESEGLVEVRLGSGGGIFVSKPSAARVGKALDSMLVLRRTNQWEIEEFRRDFESQNASLAARRATHEDMEVISNSLNRLRAAMGASGPPSGQLDRLTGDVHIAIAAATHNDVRLSIMMALIRATSRVLAQRPNSRTRRVYAHALADYEDIVAAIALPDPDRAAALMLQRLNHIS</sequence>
<dbReference type="SMART" id="SM00345">
    <property type="entry name" value="HTH_GNTR"/>
    <property type="match status" value="1"/>
</dbReference>
<dbReference type="SUPFAM" id="SSF48008">
    <property type="entry name" value="GntR ligand-binding domain-like"/>
    <property type="match status" value="1"/>
</dbReference>
<dbReference type="Gene3D" id="1.10.10.10">
    <property type="entry name" value="Winged helix-like DNA-binding domain superfamily/Winged helix DNA-binding domain"/>
    <property type="match status" value="1"/>
</dbReference>
<feature type="domain" description="HTH gntR-type" evidence="5">
    <location>
        <begin position="28"/>
        <end position="98"/>
    </location>
</feature>
<evidence type="ECO:0000313" key="7">
    <source>
        <dbReference type="Proteomes" id="UP000198867"/>
    </source>
</evidence>
<dbReference type="PANTHER" id="PTHR43537:SF5">
    <property type="entry name" value="UXU OPERON TRANSCRIPTIONAL REGULATOR"/>
    <property type="match status" value="1"/>
</dbReference>
<reference evidence="7" key="1">
    <citation type="submission" date="2016-10" db="EMBL/GenBank/DDBJ databases">
        <authorList>
            <person name="Varghese N."/>
            <person name="Submissions S."/>
        </authorList>
    </citation>
    <scope>NUCLEOTIDE SEQUENCE [LARGE SCALE GENOMIC DNA]</scope>
    <source>
        <strain evidence="7">CGMCC 1.11101</strain>
    </source>
</reference>
<dbReference type="OrthoDB" id="3567645at2"/>
<keyword evidence="7" id="KW-1185">Reference proteome</keyword>
<feature type="region of interest" description="Disordered" evidence="4">
    <location>
        <begin position="1"/>
        <end position="22"/>
    </location>
</feature>
<dbReference type="PRINTS" id="PR00035">
    <property type="entry name" value="HTHGNTR"/>
</dbReference>
<dbReference type="GO" id="GO:0003700">
    <property type="term" value="F:DNA-binding transcription factor activity"/>
    <property type="evidence" value="ECO:0007669"/>
    <property type="project" value="InterPro"/>
</dbReference>
<dbReference type="Pfam" id="PF00392">
    <property type="entry name" value="GntR"/>
    <property type="match status" value="1"/>
</dbReference>
<dbReference type="SMART" id="SM00895">
    <property type="entry name" value="FCD"/>
    <property type="match status" value="1"/>
</dbReference>
<dbReference type="CDD" id="cd07377">
    <property type="entry name" value="WHTH_GntR"/>
    <property type="match status" value="1"/>
</dbReference>
<dbReference type="AlphaFoldDB" id="A0A1I5AFL2"/>
<evidence type="ECO:0000256" key="3">
    <source>
        <dbReference type="ARBA" id="ARBA00023163"/>
    </source>
</evidence>
<dbReference type="InterPro" id="IPR036388">
    <property type="entry name" value="WH-like_DNA-bd_sf"/>
</dbReference>
<dbReference type="Proteomes" id="UP000198867">
    <property type="component" value="Unassembled WGS sequence"/>
</dbReference>
<keyword evidence="2" id="KW-0238">DNA-binding</keyword>
<accession>A0A1I5AFL2</accession>
<dbReference type="GO" id="GO:0003677">
    <property type="term" value="F:DNA binding"/>
    <property type="evidence" value="ECO:0007669"/>
    <property type="project" value="UniProtKB-KW"/>
</dbReference>
<organism evidence="6 7">
    <name type="scientific">Mycetocola miduiensis</name>
    <dbReference type="NCBI Taxonomy" id="995034"/>
    <lineage>
        <taxon>Bacteria</taxon>
        <taxon>Bacillati</taxon>
        <taxon>Actinomycetota</taxon>
        <taxon>Actinomycetes</taxon>
        <taxon>Micrococcales</taxon>
        <taxon>Microbacteriaceae</taxon>
        <taxon>Mycetocola</taxon>
    </lineage>
</organism>
<evidence type="ECO:0000256" key="4">
    <source>
        <dbReference type="SAM" id="MobiDB-lite"/>
    </source>
</evidence>
<keyword evidence="3" id="KW-0804">Transcription</keyword>
<dbReference type="InterPro" id="IPR011711">
    <property type="entry name" value="GntR_C"/>
</dbReference>
<protein>
    <submittedName>
        <fullName evidence="6">Transcriptional regulator, GntR family</fullName>
    </submittedName>
</protein>
<evidence type="ECO:0000256" key="2">
    <source>
        <dbReference type="ARBA" id="ARBA00023125"/>
    </source>
</evidence>
<dbReference type="Pfam" id="PF07729">
    <property type="entry name" value="FCD"/>
    <property type="match status" value="1"/>
</dbReference>
<name>A0A1I5AFL2_9MICO</name>
<dbReference type="RefSeq" id="WP_090710047.1">
    <property type="nucleotide sequence ID" value="NZ_FOVM01000003.1"/>
</dbReference>
<dbReference type="Gene3D" id="1.20.120.530">
    <property type="entry name" value="GntR ligand-binding domain-like"/>
    <property type="match status" value="1"/>
</dbReference>
<dbReference type="EMBL" id="FOVM01000003">
    <property type="protein sequence ID" value="SFN61243.1"/>
    <property type="molecule type" value="Genomic_DNA"/>
</dbReference>
<gene>
    <name evidence="6" type="ORF">SAMN05216219_1423</name>
</gene>
<dbReference type="PANTHER" id="PTHR43537">
    <property type="entry name" value="TRANSCRIPTIONAL REGULATOR, GNTR FAMILY"/>
    <property type="match status" value="1"/>
</dbReference>
<proteinExistence type="predicted"/>
<dbReference type="SUPFAM" id="SSF46785">
    <property type="entry name" value="Winged helix' DNA-binding domain"/>
    <property type="match status" value="1"/>
</dbReference>
<dbReference type="InterPro" id="IPR000524">
    <property type="entry name" value="Tscrpt_reg_HTH_GntR"/>
</dbReference>
<dbReference type="InterPro" id="IPR008920">
    <property type="entry name" value="TF_FadR/GntR_C"/>
</dbReference>
<evidence type="ECO:0000313" key="6">
    <source>
        <dbReference type="EMBL" id="SFN61243.1"/>
    </source>
</evidence>
<dbReference type="PROSITE" id="PS50949">
    <property type="entry name" value="HTH_GNTR"/>
    <property type="match status" value="1"/>
</dbReference>
<keyword evidence="1" id="KW-0805">Transcription regulation</keyword>
<dbReference type="InterPro" id="IPR036390">
    <property type="entry name" value="WH_DNA-bd_sf"/>
</dbReference>
<dbReference type="STRING" id="995034.SAMN05216219_1423"/>
<evidence type="ECO:0000259" key="5">
    <source>
        <dbReference type="PROSITE" id="PS50949"/>
    </source>
</evidence>